<dbReference type="EMBL" id="CP110636">
    <property type="protein sequence ID" value="UZJ34278.1"/>
    <property type="molecule type" value="Genomic_DNA"/>
</dbReference>
<dbReference type="SUPFAM" id="SSF52777">
    <property type="entry name" value="CoA-dependent acyltransferases"/>
    <property type="match status" value="1"/>
</dbReference>
<sequence length="199" mass="22334">MNPELELLNDLRAARVLVWNKGEDRLGFSFPQDTGFPQELKDRVKEGKQRLLPLLALNGIDSEEQARQTTHYRLPDDAHDRSLHSIQQGMYLQSRIDELGYTYTIPLFVELTGIDADAAERAVRALLATEPVLRMRVHEDLSYELLPADSYDIARTRLAAGSWTRCGRSGPGRPYRWPTGGWSGPRSSNSPTARPSSSG</sequence>
<dbReference type="InterPro" id="IPR023213">
    <property type="entry name" value="CAT-like_dom_sf"/>
</dbReference>
<dbReference type="Gene3D" id="3.30.559.10">
    <property type="entry name" value="Chloramphenicol acetyltransferase-like domain"/>
    <property type="match status" value="1"/>
</dbReference>
<name>A0ABY6PKY4_9ACTN</name>
<evidence type="ECO:0000256" key="1">
    <source>
        <dbReference type="SAM" id="MobiDB-lite"/>
    </source>
</evidence>
<reference evidence="2" key="1">
    <citation type="submission" date="2022-11" db="EMBL/GenBank/DDBJ databases">
        <title>Identification and genomic analyses of a novel endophytic actinobacterium Streptomyces endophytica sp. nov. with potential for biocontrol of Yam anthracnose.</title>
        <authorList>
            <person name="Huang X."/>
        </authorList>
    </citation>
    <scope>NUCLEOTIDE SEQUENCE</scope>
    <source>
        <strain evidence="2">HNM0140</strain>
    </source>
</reference>
<proteinExistence type="predicted"/>
<gene>
    <name evidence="2" type="ORF">OJ254_22755</name>
</gene>
<organism evidence="2 3">
    <name type="scientific">Streptomyces endophytica</name>
    <dbReference type="NCBI Taxonomy" id="2991496"/>
    <lineage>
        <taxon>Bacteria</taxon>
        <taxon>Bacillati</taxon>
        <taxon>Actinomycetota</taxon>
        <taxon>Actinomycetes</taxon>
        <taxon>Kitasatosporales</taxon>
        <taxon>Streptomycetaceae</taxon>
        <taxon>Streptomyces</taxon>
    </lineage>
</organism>
<dbReference type="RefSeq" id="WP_265365398.1">
    <property type="nucleotide sequence ID" value="NZ_CP110636.1"/>
</dbReference>
<feature type="region of interest" description="Disordered" evidence="1">
    <location>
        <begin position="166"/>
        <end position="199"/>
    </location>
</feature>
<dbReference type="Proteomes" id="UP001164959">
    <property type="component" value="Chromosome"/>
</dbReference>
<accession>A0ABY6PKY4</accession>
<feature type="compositionally biased region" description="Low complexity" evidence="1">
    <location>
        <begin position="185"/>
        <end position="199"/>
    </location>
</feature>
<evidence type="ECO:0000313" key="3">
    <source>
        <dbReference type="Proteomes" id="UP001164959"/>
    </source>
</evidence>
<protein>
    <submittedName>
        <fullName evidence="2">Uncharacterized protein</fullName>
    </submittedName>
</protein>
<keyword evidence="3" id="KW-1185">Reference proteome</keyword>
<evidence type="ECO:0000313" key="2">
    <source>
        <dbReference type="EMBL" id="UZJ34278.1"/>
    </source>
</evidence>